<dbReference type="Pfam" id="PF13439">
    <property type="entry name" value="Glyco_transf_4"/>
    <property type="match status" value="1"/>
</dbReference>
<accession>A0A193SF62</accession>
<keyword evidence="3" id="KW-0328">Glycosyltransferase</keyword>
<protein>
    <submittedName>
        <fullName evidence="3">Glycosyl transferases group 1</fullName>
        <ecNumber evidence="3">2.4.1.11</ecNumber>
    </submittedName>
</protein>
<dbReference type="PANTHER" id="PTHR45947">
    <property type="entry name" value="SULFOQUINOVOSYL TRANSFERASE SQD2"/>
    <property type="match status" value="1"/>
</dbReference>
<reference evidence="3" key="1">
    <citation type="submission" date="2016-02" db="EMBL/GenBank/DDBJ databases">
        <authorList>
            <person name="Wen L."/>
            <person name="He K."/>
            <person name="Yang H."/>
        </authorList>
    </citation>
    <scope>NUCLEOTIDE SEQUENCE</scope>
    <source>
        <strain evidence="3">AKPRH1202322</strain>
    </source>
</reference>
<evidence type="ECO:0000259" key="1">
    <source>
        <dbReference type="Pfam" id="PF00534"/>
    </source>
</evidence>
<dbReference type="GO" id="GO:0004373">
    <property type="term" value="F:alpha-1,4-glucan glucosyltransferase (UDP-glucose donor) activity"/>
    <property type="evidence" value="ECO:0007669"/>
    <property type="project" value="UniProtKB-EC"/>
</dbReference>
<dbReference type="AlphaFoldDB" id="A0A193SF62"/>
<dbReference type="Pfam" id="PF00534">
    <property type="entry name" value="Glycos_transf_1"/>
    <property type="match status" value="1"/>
</dbReference>
<dbReference type="EC" id="2.4.1.11" evidence="3"/>
<reference evidence="3" key="2">
    <citation type="submission" date="2016-06" db="EMBL/GenBank/DDBJ databases">
        <title>Towards a vaccine: An investigation of Klebsiella pneumoniae surface antigens.</title>
        <authorList>
            <person name="Follador R."/>
            <person name="Heinz E."/>
            <person name="Wyres K.L."/>
            <person name="Ellington M.J."/>
            <person name="Kowarik M."/>
            <person name="Holt K.E."/>
            <person name="Thomson N.R."/>
        </authorList>
    </citation>
    <scope>NUCLEOTIDE SEQUENCE</scope>
    <source>
        <strain evidence="3">AKPRH1202322</strain>
    </source>
</reference>
<keyword evidence="3" id="KW-0808">Transferase</keyword>
<dbReference type="InterPro" id="IPR050194">
    <property type="entry name" value="Glycosyltransferase_grp1"/>
</dbReference>
<proteinExistence type="predicted"/>
<feature type="domain" description="Glycosyl transferase family 1" evidence="1">
    <location>
        <begin position="188"/>
        <end position="332"/>
    </location>
</feature>
<feature type="domain" description="Glycosyltransferase subfamily 4-like N-terminal" evidence="2">
    <location>
        <begin position="18"/>
        <end position="182"/>
    </location>
</feature>
<dbReference type="InterPro" id="IPR028098">
    <property type="entry name" value="Glyco_trans_4-like_N"/>
</dbReference>
<evidence type="ECO:0000259" key="2">
    <source>
        <dbReference type="Pfam" id="PF13439"/>
    </source>
</evidence>
<evidence type="ECO:0000313" key="3">
    <source>
        <dbReference type="EMBL" id="CZQ25182.1"/>
    </source>
</evidence>
<sequence length="368" mass="41683">MLTPKKLKVLHAAETVKGGVGTVINSLVSYQRENNEIDDVICFVPAQHADVITGIEKEKIYTFERNKRGISASLLFSIGLARVIINFKPDVIHLHSTFAGFLGRVIIFLLLKWPKTRIVYCPHAFAFIMNCHGIKKKLYVGIENLLCRITDKIICVSKYEYEQGLLAGLPKDKMEVIHNGVEIPDISLKIKNDTLKAIYVGRFDYQKGIDILHNAIRLFMSFENTYSINFKIIGDFVADGNSEQKIESKGKINIDYAGWLSADKIRNEYKSADLIIIPSRWEGFAMVPLEAMSYGVPVIASDIGPFKEIIKHGVSGILFHTEHYEELADILLNINKYDLDTMSTNALSNLKKEYTDTNMNQKVIKIYQ</sequence>
<dbReference type="Gene3D" id="3.40.50.2000">
    <property type="entry name" value="Glycogen Phosphorylase B"/>
    <property type="match status" value="2"/>
</dbReference>
<dbReference type="InterPro" id="IPR001296">
    <property type="entry name" value="Glyco_trans_1"/>
</dbReference>
<dbReference type="SUPFAM" id="SSF53756">
    <property type="entry name" value="UDP-Glycosyltransferase/glycogen phosphorylase"/>
    <property type="match status" value="1"/>
</dbReference>
<dbReference type="PANTHER" id="PTHR45947:SF3">
    <property type="entry name" value="SULFOQUINOVOSYL TRANSFERASE SQD2"/>
    <property type="match status" value="1"/>
</dbReference>
<name>A0A193SF62_KLEPN</name>
<dbReference type="EMBL" id="LT174592">
    <property type="protein sequence ID" value="CZQ25182.1"/>
    <property type="molecule type" value="Genomic_DNA"/>
</dbReference>
<gene>
    <name evidence="3" type="primary">wcuF</name>
</gene>
<organism evidence="3">
    <name type="scientific">Klebsiella pneumoniae</name>
    <dbReference type="NCBI Taxonomy" id="573"/>
    <lineage>
        <taxon>Bacteria</taxon>
        <taxon>Pseudomonadati</taxon>
        <taxon>Pseudomonadota</taxon>
        <taxon>Gammaproteobacteria</taxon>
        <taxon>Enterobacterales</taxon>
        <taxon>Enterobacteriaceae</taxon>
        <taxon>Klebsiella/Raoultella group</taxon>
        <taxon>Klebsiella</taxon>
        <taxon>Klebsiella pneumoniae complex</taxon>
    </lineage>
</organism>